<dbReference type="InterPro" id="IPR036895">
    <property type="entry name" value="Uracil-DNA_glycosylase-like_sf"/>
</dbReference>
<feature type="domain" description="Uracil-DNA glycosylase-like" evidence="2">
    <location>
        <begin position="211"/>
        <end position="319"/>
    </location>
</feature>
<dbReference type="InterPro" id="IPR005122">
    <property type="entry name" value="Uracil-DNA_glycosylase-like"/>
</dbReference>
<gene>
    <name evidence="3" type="ORF">EBQ24_10840</name>
</gene>
<dbReference type="Proteomes" id="UP000281171">
    <property type="component" value="Unassembled WGS sequence"/>
</dbReference>
<protein>
    <recommendedName>
        <fullName evidence="2">Uracil-DNA glycosylase-like domain-containing protein</fullName>
    </recommendedName>
</protein>
<name>A0A3M6QVB7_9BURK</name>
<dbReference type="SUPFAM" id="SSF52141">
    <property type="entry name" value="Uracil-DNA glycosylase-like"/>
    <property type="match status" value="1"/>
</dbReference>
<feature type="region of interest" description="Disordered" evidence="1">
    <location>
        <begin position="101"/>
        <end position="155"/>
    </location>
</feature>
<dbReference type="Gene3D" id="3.40.470.10">
    <property type="entry name" value="Uracil-DNA glycosylase-like domain"/>
    <property type="match status" value="1"/>
</dbReference>
<comment type="caution">
    <text evidence="3">The sequence shown here is derived from an EMBL/GenBank/DDBJ whole genome shotgun (WGS) entry which is preliminary data.</text>
</comment>
<feature type="compositionally biased region" description="Low complexity" evidence="1">
    <location>
        <begin position="101"/>
        <end position="110"/>
    </location>
</feature>
<dbReference type="AlphaFoldDB" id="A0A3M6QVB7"/>
<accession>A0A3M6QVB7</accession>
<feature type="compositionally biased region" description="Low complexity" evidence="1">
    <location>
        <begin position="138"/>
        <end position="155"/>
    </location>
</feature>
<organism evidence="3 4">
    <name type="scientific">Allofranklinella schreckenbergeri</name>
    <dbReference type="NCBI Taxonomy" id="1076744"/>
    <lineage>
        <taxon>Bacteria</taxon>
        <taxon>Pseudomonadati</taxon>
        <taxon>Pseudomonadota</taxon>
        <taxon>Betaproteobacteria</taxon>
        <taxon>Burkholderiales</taxon>
        <taxon>Comamonadaceae</taxon>
        <taxon>Allofranklinella</taxon>
    </lineage>
</organism>
<evidence type="ECO:0000313" key="4">
    <source>
        <dbReference type="Proteomes" id="UP000281171"/>
    </source>
</evidence>
<reference evidence="3 4" key="1">
    <citation type="submission" date="2018-10" db="EMBL/GenBank/DDBJ databases">
        <title>Comamonadaceae CDC group NO-1 genome sequencing and assembly.</title>
        <authorList>
            <person name="Bernier A.-M."/>
            <person name="Bernard K."/>
        </authorList>
    </citation>
    <scope>NUCLEOTIDE SEQUENCE [LARGE SCALE GENOMIC DNA]</scope>
    <source>
        <strain evidence="3 4">NML180581</strain>
    </source>
</reference>
<sequence>MARSCLSKAVVWHRACFSLSVITRSSCAWPSRQCLYNRRPFLPSACLAPFVFRPMLALSLDSRRLAMLKAMGTDAWWLKPPAAVAELAAAPEAKPAAVQAAVASPAGARQAPPPMQPQASERAQARPSPAKPLPPAPSARAAHAPASSPAARQRASAPAPAVVPALAPLGLLAASPWLRPDALAAAPAASSPSYLLVVDDLSALGQEQETAQRLLHNMLHAMGLAQSPAVWWSQARRLAQGEQATPIEALLSQCQPRVLIALGRDAAQAVLGDERPLGVLRRTEHRMAHAPTVPVVVTYSPAYLLRAAHAKRGAWEDLQRALQLAAA</sequence>
<evidence type="ECO:0000313" key="3">
    <source>
        <dbReference type="EMBL" id="RMX06974.1"/>
    </source>
</evidence>
<evidence type="ECO:0000256" key="1">
    <source>
        <dbReference type="SAM" id="MobiDB-lite"/>
    </source>
</evidence>
<proteinExistence type="predicted"/>
<dbReference type="EMBL" id="RDQK01000028">
    <property type="protein sequence ID" value="RMX06974.1"/>
    <property type="molecule type" value="Genomic_DNA"/>
</dbReference>
<evidence type="ECO:0000259" key="2">
    <source>
        <dbReference type="Pfam" id="PF03167"/>
    </source>
</evidence>
<dbReference type="Pfam" id="PF03167">
    <property type="entry name" value="UDG"/>
    <property type="match status" value="1"/>
</dbReference>